<dbReference type="SUPFAM" id="SSF54523">
    <property type="entry name" value="Pili subunits"/>
    <property type="match status" value="1"/>
</dbReference>
<dbReference type="Pfam" id="PF07596">
    <property type="entry name" value="SBP_bac_10"/>
    <property type="match status" value="1"/>
</dbReference>
<dbReference type="InterPro" id="IPR045584">
    <property type="entry name" value="Pilin-like"/>
</dbReference>
<dbReference type="RefSeq" id="WP_105331051.1">
    <property type="nucleotide sequence ID" value="NZ_PUHY01000012.1"/>
</dbReference>
<dbReference type="Proteomes" id="UP000238322">
    <property type="component" value="Unassembled WGS sequence"/>
</dbReference>
<dbReference type="EMBL" id="PUHY01000012">
    <property type="protein sequence ID" value="PQO32038.1"/>
    <property type="molecule type" value="Genomic_DNA"/>
</dbReference>
<organism evidence="3 4">
    <name type="scientific">Blastopirellula marina</name>
    <dbReference type="NCBI Taxonomy" id="124"/>
    <lineage>
        <taxon>Bacteria</taxon>
        <taxon>Pseudomonadati</taxon>
        <taxon>Planctomycetota</taxon>
        <taxon>Planctomycetia</taxon>
        <taxon>Pirellulales</taxon>
        <taxon>Pirellulaceae</taxon>
        <taxon>Blastopirellula</taxon>
    </lineage>
</organism>
<dbReference type="PANTHER" id="PTHR30093">
    <property type="entry name" value="GENERAL SECRETION PATHWAY PROTEIN G"/>
    <property type="match status" value="1"/>
</dbReference>
<evidence type="ECO:0000259" key="2">
    <source>
        <dbReference type="Pfam" id="PF07596"/>
    </source>
</evidence>
<evidence type="ECO:0000313" key="4">
    <source>
        <dbReference type="Proteomes" id="UP000238322"/>
    </source>
</evidence>
<feature type="region of interest" description="Disordered" evidence="1">
    <location>
        <begin position="317"/>
        <end position="340"/>
    </location>
</feature>
<sequence length="360" mass="39055">MTISHTKHDFKKRIARRSGYSLRMLFAAIFLIGVLLLPLVSAINQARENARQLDCSGKLKQLLLAVHNYHDTYRRFPSAMGGTGIGGNENRLSGLVVLSPYMESSSFYIQIVDPSTYNGINYPAMGPAPWDKNYPPWHARIWWLKCPSAPDSSSDFGPTNYAFCIGDIASDIHHLKTARGMFAPGLFTKRDECTDGSSNTLAMAEIGTASDRFVPGQIATQMPATILQNPSLCLKTLGTRQAYYRDGIRLHPQGRGYNWADGAAGPGLFNTILPPNSPSCAVGGNDAVDGFYSAGSFHPDIVNVAFLDGSVQSMNDSIDTGDLKQSPPRENDYAESSFPSPFGVWGALGSRAGGDDTDDE</sequence>
<accession>A0A2S8FIP1</accession>
<dbReference type="NCBIfam" id="TIGR04294">
    <property type="entry name" value="pre_pil_HX9DG"/>
    <property type="match status" value="1"/>
</dbReference>
<reference evidence="3 4" key="1">
    <citation type="submission" date="2018-02" db="EMBL/GenBank/DDBJ databases">
        <title>Comparative genomes isolates from brazilian mangrove.</title>
        <authorList>
            <person name="Araujo J.E."/>
            <person name="Taketani R.G."/>
            <person name="Silva M.C.P."/>
            <person name="Loureco M.V."/>
            <person name="Andreote F.D."/>
        </authorList>
    </citation>
    <scope>NUCLEOTIDE SEQUENCE [LARGE SCALE GENOMIC DNA]</scope>
    <source>
        <strain evidence="3 4">Hex-1 MGV</strain>
    </source>
</reference>
<proteinExistence type="predicted"/>
<dbReference type="PANTHER" id="PTHR30093:SF2">
    <property type="entry name" value="TYPE II SECRETION SYSTEM PROTEIN H"/>
    <property type="match status" value="1"/>
</dbReference>
<comment type="caution">
    <text evidence="3">The sequence shown here is derived from an EMBL/GenBank/DDBJ whole genome shotgun (WGS) entry which is preliminary data.</text>
</comment>
<feature type="domain" description="DUF1559" evidence="2">
    <location>
        <begin position="45"/>
        <end position="320"/>
    </location>
</feature>
<dbReference type="AlphaFoldDB" id="A0A2S8FIP1"/>
<evidence type="ECO:0000256" key="1">
    <source>
        <dbReference type="SAM" id="MobiDB-lite"/>
    </source>
</evidence>
<evidence type="ECO:0000313" key="3">
    <source>
        <dbReference type="EMBL" id="PQO32038.1"/>
    </source>
</evidence>
<name>A0A2S8FIP1_9BACT</name>
<protein>
    <submittedName>
        <fullName evidence="3">Prepilin-type cleavage/methylation domain-containing protein</fullName>
    </submittedName>
</protein>
<dbReference type="InterPro" id="IPR011453">
    <property type="entry name" value="DUF1559"/>
</dbReference>
<dbReference type="OrthoDB" id="241541at2"/>
<gene>
    <name evidence="3" type="ORF">C5Y83_17480</name>
</gene>
<dbReference type="InterPro" id="IPR027558">
    <property type="entry name" value="Pre_pil_HX9DG_C"/>
</dbReference>